<dbReference type="PROSITE" id="PS50893">
    <property type="entry name" value="ABC_TRANSPORTER_2"/>
    <property type="match status" value="1"/>
</dbReference>
<keyword evidence="4" id="KW-0547">Nucleotide-binding</keyword>
<organism evidence="11 12">
    <name type="scientific">Agrilus planipennis</name>
    <name type="common">Emerald ash borer</name>
    <name type="synonym">Agrilus marcopoli</name>
    <dbReference type="NCBI Taxonomy" id="224129"/>
    <lineage>
        <taxon>Eukaryota</taxon>
        <taxon>Metazoa</taxon>
        <taxon>Ecdysozoa</taxon>
        <taxon>Arthropoda</taxon>
        <taxon>Hexapoda</taxon>
        <taxon>Insecta</taxon>
        <taxon>Pterygota</taxon>
        <taxon>Neoptera</taxon>
        <taxon>Endopterygota</taxon>
        <taxon>Coleoptera</taxon>
        <taxon>Polyphaga</taxon>
        <taxon>Elateriformia</taxon>
        <taxon>Buprestoidea</taxon>
        <taxon>Buprestidae</taxon>
        <taxon>Agrilinae</taxon>
        <taxon>Agrilus</taxon>
    </lineage>
</organism>
<comment type="subcellular location">
    <subcellularLocation>
        <location evidence="1">Membrane</location>
        <topology evidence="1">Multi-pass membrane protein</topology>
    </subcellularLocation>
</comment>
<dbReference type="InterPro" id="IPR003439">
    <property type="entry name" value="ABC_transporter-like_ATP-bd"/>
</dbReference>
<feature type="transmembrane region" description="Helical" evidence="8">
    <location>
        <begin position="952"/>
        <end position="975"/>
    </location>
</feature>
<dbReference type="GO" id="GO:0016887">
    <property type="term" value="F:ATP hydrolysis activity"/>
    <property type="evidence" value="ECO:0007669"/>
    <property type="project" value="InterPro"/>
</dbReference>
<feature type="transmembrane region" description="Helical" evidence="8">
    <location>
        <begin position="329"/>
        <end position="350"/>
    </location>
</feature>
<dbReference type="InterPro" id="IPR036640">
    <property type="entry name" value="ABC1_TM_sf"/>
</dbReference>
<dbReference type="InterPro" id="IPR017871">
    <property type="entry name" value="ABC_transporter-like_CS"/>
</dbReference>
<dbReference type="Gene3D" id="1.20.1560.10">
    <property type="entry name" value="ABC transporter type 1, transmembrane domain"/>
    <property type="match status" value="2"/>
</dbReference>
<dbReference type="CDD" id="cd03250">
    <property type="entry name" value="ABCC_MRP_domain1"/>
    <property type="match status" value="1"/>
</dbReference>
<dbReference type="FunFam" id="1.20.1560.10:FF:000014">
    <property type="entry name" value="Multidrug resistance-associated protein member 4"/>
    <property type="match status" value="1"/>
</dbReference>
<feature type="transmembrane region" description="Helical" evidence="8">
    <location>
        <begin position="913"/>
        <end position="946"/>
    </location>
</feature>
<dbReference type="FunFam" id="3.40.50.300:FF:000163">
    <property type="entry name" value="Multidrug resistance-associated protein member 4"/>
    <property type="match status" value="1"/>
</dbReference>
<feature type="transmembrane region" description="Helical" evidence="8">
    <location>
        <begin position="815"/>
        <end position="835"/>
    </location>
</feature>
<dbReference type="PROSITE" id="PS50929">
    <property type="entry name" value="ABC_TM1F"/>
    <property type="match status" value="2"/>
</dbReference>
<feature type="transmembrane region" description="Helical" evidence="8">
    <location>
        <begin position="133"/>
        <end position="149"/>
    </location>
</feature>
<dbReference type="InterPro" id="IPR050173">
    <property type="entry name" value="ABC_transporter_C-like"/>
</dbReference>
<evidence type="ECO:0000259" key="10">
    <source>
        <dbReference type="PROSITE" id="PS50929"/>
    </source>
</evidence>
<dbReference type="FunCoup" id="A0A1W4WP46">
    <property type="interactions" value="64"/>
</dbReference>
<evidence type="ECO:0000256" key="8">
    <source>
        <dbReference type="SAM" id="Phobius"/>
    </source>
</evidence>
<evidence type="ECO:0000256" key="5">
    <source>
        <dbReference type="ARBA" id="ARBA00022840"/>
    </source>
</evidence>
<feature type="transmembrane region" description="Helical" evidence="8">
    <location>
        <begin position="209"/>
        <end position="228"/>
    </location>
</feature>
<dbReference type="SUPFAM" id="SSF52540">
    <property type="entry name" value="P-loop containing nucleoside triphosphate hydrolases"/>
    <property type="match status" value="2"/>
</dbReference>
<dbReference type="CDD" id="cd18580">
    <property type="entry name" value="ABC_6TM_ABCC_D2"/>
    <property type="match status" value="1"/>
</dbReference>
<dbReference type="InParanoid" id="A0A1W4WP46"/>
<name>A0A1W4WP46_AGRPL</name>
<dbReference type="Pfam" id="PF00005">
    <property type="entry name" value="ABC_tran"/>
    <property type="match status" value="2"/>
</dbReference>
<reference evidence="12" key="1">
    <citation type="submission" date="2025-08" db="UniProtKB">
        <authorList>
            <consortium name="RefSeq"/>
        </authorList>
    </citation>
    <scope>IDENTIFICATION</scope>
    <source>
        <tissue evidence="12">Entire body</tissue>
    </source>
</reference>
<dbReference type="KEGG" id="apln:108734968"/>
<feature type="transmembrane region" description="Helical" evidence="8">
    <location>
        <begin position="79"/>
        <end position="95"/>
    </location>
</feature>
<feature type="domain" description="ABC transmembrane type-1" evidence="10">
    <location>
        <begin position="96"/>
        <end position="361"/>
    </location>
</feature>
<evidence type="ECO:0000259" key="9">
    <source>
        <dbReference type="PROSITE" id="PS50893"/>
    </source>
</evidence>
<keyword evidence="11" id="KW-1185">Reference proteome</keyword>
<dbReference type="PANTHER" id="PTHR24223:SF415">
    <property type="entry name" value="FI20190P1"/>
    <property type="match status" value="1"/>
</dbReference>
<dbReference type="GO" id="GO:0016020">
    <property type="term" value="C:membrane"/>
    <property type="evidence" value="ECO:0007669"/>
    <property type="project" value="UniProtKB-SubCell"/>
</dbReference>
<feature type="transmembrane region" description="Helical" evidence="8">
    <location>
        <begin position="841"/>
        <end position="859"/>
    </location>
</feature>
<evidence type="ECO:0000313" key="12">
    <source>
        <dbReference type="RefSeq" id="XP_018322247.1"/>
    </source>
</evidence>
<evidence type="ECO:0000313" key="11">
    <source>
        <dbReference type="Proteomes" id="UP000192223"/>
    </source>
</evidence>
<dbReference type="InterPro" id="IPR011527">
    <property type="entry name" value="ABC1_TM_dom"/>
</dbReference>
<keyword evidence="6 8" id="KW-1133">Transmembrane helix</keyword>
<dbReference type="SUPFAM" id="SSF90123">
    <property type="entry name" value="ABC transporter transmembrane region"/>
    <property type="match status" value="2"/>
</dbReference>
<dbReference type="Proteomes" id="UP000192223">
    <property type="component" value="Unplaced"/>
</dbReference>
<dbReference type="RefSeq" id="XP_018322247.1">
    <property type="nucleotide sequence ID" value="XM_018466745.2"/>
</dbReference>
<evidence type="ECO:0000256" key="7">
    <source>
        <dbReference type="ARBA" id="ARBA00023136"/>
    </source>
</evidence>
<dbReference type="Pfam" id="PF00664">
    <property type="entry name" value="ABC_membrane"/>
    <property type="match status" value="2"/>
</dbReference>
<dbReference type="InterPro" id="IPR044726">
    <property type="entry name" value="ABCC_6TM_D2"/>
</dbReference>
<keyword evidence="2" id="KW-0813">Transport</keyword>
<dbReference type="InterPro" id="IPR003593">
    <property type="entry name" value="AAA+_ATPase"/>
</dbReference>
<evidence type="ECO:0000256" key="3">
    <source>
        <dbReference type="ARBA" id="ARBA00022692"/>
    </source>
</evidence>
<keyword evidence="3 8" id="KW-0812">Transmembrane</keyword>
<feature type="transmembrane region" description="Helical" evidence="8">
    <location>
        <begin position="742"/>
        <end position="763"/>
    </location>
</feature>
<gene>
    <name evidence="12" type="primary">LOC108734968</name>
</gene>
<accession>A0A1W4WP46</accession>
<dbReference type="PROSITE" id="PS00211">
    <property type="entry name" value="ABC_TRANSPORTER_1"/>
    <property type="match status" value="2"/>
</dbReference>
<dbReference type="PANTHER" id="PTHR24223">
    <property type="entry name" value="ATP-BINDING CASSETTE SUB-FAMILY C"/>
    <property type="match status" value="1"/>
</dbReference>
<dbReference type="CDD" id="cd03244">
    <property type="entry name" value="ABCC_MRP_domain2"/>
    <property type="match status" value="1"/>
</dbReference>
<dbReference type="InterPro" id="IPR044746">
    <property type="entry name" value="ABCC_6TM_D1"/>
</dbReference>
<dbReference type="GO" id="GO:0140359">
    <property type="term" value="F:ABC-type transporter activity"/>
    <property type="evidence" value="ECO:0007669"/>
    <property type="project" value="InterPro"/>
</dbReference>
<evidence type="ECO:0000256" key="2">
    <source>
        <dbReference type="ARBA" id="ARBA00022448"/>
    </source>
</evidence>
<evidence type="ECO:0000256" key="1">
    <source>
        <dbReference type="ARBA" id="ARBA00004141"/>
    </source>
</evidence>
<keyword evidence="7 8" id="KW-0472">Membrane</keyword>
<dbReference type="InterPro" id="IPR027417">
    <property type="entry name" value="P-loop_NTPase"/>
</dbReference>
<dbReference type="Gene3D" id="3.40.50.300">
    <property type="entry name" value="P-loop containing nucleotide triphosphate hydrolases"/>
    <property type="match status" value="2"/>
</dbReference>
<evidence type="ECO:0000256" key="4">
    <source>
        <dbReference type="ARBA" id="ARBA00022741"/>
    </source>
</evidence>
<dbReference type="SMART" id="SM00382">
    <property type="entry name" value="AAA"/>
    <property type="match status" value="2"/>
</dbReference>
<feature type="domain" description="ABC transmembrane type-1" evidence="10">
    <location>
        <begin position="689"/>
        <end position="983"/>
    </location>
</feature>
<dbReference type="FunFam" id="3.40.50.300:FF:000482">
    <property type="entry name" value="Multidrug resistance-associated protein member 4"/>
    <property type="match status" value="1"/>
</dbReference>
<sequence length="1186" mass="133883">MDSVIKIERPHPIEKSNIFSKIFFGWLVKLCINGAKRSLTLRDLFKCLREDESERLTDMLEEKWKEELSKSKAKNKKPSLMLVICKMFMLSYIWYGILAFLISGVVRSIQPVLLSLFIKQFSSFQEATLEDKLIYGSILVFSTLILAIFQYQFQFGFALIGMRVRVICCSLIYRKLLRLSKRSIKETASGQVVNLISNDVSRFDLIMQFLHYLWMMPVQVALLVYLIWREVGISSVIGVSTMLIATIPLQGAIARFASKLRMKVAKKSDTRIKLMDQLIGGIQVIKMYVWEDALAEIVKKVRASEISSLTKYSYIRGILSSMSVFMERFVTYVTIISFTLLGNSITAEAVFSIASFYNTMQITVAIAYPMALLLLSETKVSMKRIQDFLMLEEKEEAKIMNKGNKGVSLEKVEAFWIPDQPVLSRINIAIPPGTLCAVVGQVGAGKSSFLQLLLGELTSFTGSINVGGSVSYASQDSWIFSSTVRKNILFGQQYDKMRYDKVVDVCALQTDFKQFPYRDKTVVGDKGVSLSGGQRARINLARSVYRKADIYLLDDPLSAVDTYVGKYLFERCIVDYLRNKTRILVTHQLQYLKKADLIIVLDNGRIEAQGTFEELSKQTFSFTKLLAAAEESNEEQHFQRDPSRASVLSVLSENWEEEQLEKNQEQLVNLKKSPYLQYAKFSSHFCGIIFFGFVTVITQVATSGCDYWTSYWAQQEEQRVSFNITGTEQTAPNLLSTDMAMIIYSCLIGGSIILASFRAIYFYRLAMNASRKLHGSMFGALIRAPMRFFDSNPLGRIVNRFSKDMGVIDELLPKMMLDALTIIMVMAGILVNVVISNIWMIIASVCLGIFFYLVLKWYIAVARDIRQLEGITKSPVFSHLNATFNGLTTIRASKSESILAKEFDYHQDTHTSAWYITIACFSAYGLWVDLLSVIFITCVTYSFILISQGGYISSSAVGLAVQQSMIFVGMLSYGIRQLAEMVSNMTAVERVLEYTQLEMEDVSNIRKSYLNIMEWPSRGAVVFRNLFLSYSKEDPPVLKDLSFTVEAGEKVGIVGRTGAGKSSLIGALFRLADIEGSIFIDGVDTKSIPLSDLRKKISIIPQEPVLFSATIRYNLDPFNEFDDKIVWSVLEEVELKPNITSLEMEVDEGGNNFSVGQRQLICLARAILRNNKILVLDEATANVDPK</sequence>
<dbReference type="OrthoDB" id="6500128at2759"/>
<feature type="transmembrane region" description="Helical" evidence="8">
    <location>
        <begin position="681"/>
        <end position="701"/>
    </location>
</feature>
<dbReference type="AlphaFoldDB" id="A0A1W4WP46"/>
<evidence type="ECO:0000256" key="6">
    <source>
        <dbReference type="ARBA" id="ARBA00022989"/>
    </source>
</evidence>
<feature type="transmembrane region" description="Helical" evidence="8">
    <location>
        <begin position="234"/>
        <end position="257"/>
    </location>
</feature>
<dbReference type="FunFam" id="1.20.1560.10:FF:000026">
    <property type="entry name" value="Multidrug resistance-associated protein lethal(2)03659"/>
    <property type="match status" value="1"/>
</dbReference>
<keyword evidence="5" id="KW-0067">ATP-binding</keyword>
<dbReference type="CDD" id="cd18579">
    <property type="entry name" value="ABC_6TM_ABCC_D1"/>
    <property type="match status" value="1"/>
</dbReference>
<protein>
    <submittedName>
        <fullName evidence="12">Multidrug resistance-associated protein 4-like</fullName>
    </submittedName>
</protein>
<feature type="domain" description="ABC transporter" evidence="9">
    <location>
        <begin position="407"/>
        <end position="628"/>
    </location>
</feature>
<feature type="transmembrane region" description="Helical" evidence="8">
    <location>
        <begin position="356"/>
        <end position="375"/>
    </location>
</feature>
<dbReference type="GeneID" id="108734968"/>
<proteinExistence type="predicted"/>
<dbReference type="STRING" id="224129.A0A1W4WP46"/>
<dbReference type="GO" id="GO:0005524">
    <property type="term" value="F:ATP binding"/>
    <property type="evidence" value="ECO:0007669"/>
    <property type="project" value="UniProtKB-KW"/>
</dbReference>